<reference evidence="3" key="1">
    <citation type="journal article" date="2024" name="Gigascience">
        <title>Chromosome-level genome of the poultry shaft louse Menopon gallinae provides insight into the host-switching and adaptive evolution of parasitic lice.</title>
        <authorList>
            <person name="Xu Y."/>
            <person name="Ma L."/>
            <person name="Liu S."/>
            <person name="Liang Y."/>
            <person name="Liu Q."/>
            <person name="He Z."/>
            <person name="Tian L."/>
            <person name="Duan Y."/>
            <person name="Cai W."/>
            <person name="Li H."/>
            <person name="Song F."/>
        </authorList>
    </citation>
    <scope>NUCLEOTIDE SEQUENCE</scope>
    <source>
        <strain evidence="3">Cailab_2023a</strain>
    </source>
</reference>
<dbReference type="Gene3D" id="2.30.42.10">
    <property type="match status" value="1"/>
</dbReference>
<accession>A0AAW2I8R0</accession>
<dbReference type="PANTHER" id="PTHR48484:SF2">
    <property type="entry name" value="PRO-INTERLEUKIN-16"/>
    <property type="match status" value="1"/>
</dbReference>
<name>A0AAW2I8R0_9NEOP</name>
<dbReference type="InterPro" id="IPR001478">
    <property type="entry name" value="PDZ"/>
</dbReference>
<gene>
    <name evidence="3" type="ORF">PYX00_000143</name>
</gene>
<feature type="region of interest" description="Disordered" evidence="1">
    <location>
        <begin position="190"/>
        <end position="266"/>
    </location>
</feature>
<evidence type="ECO:0000313" key="3">
    <source>
        <dbReference type="EMBL" id="KAL0278286.1"/>
    </source>
</evidence>
<dbReference type="SMART" id="SM00228">
    <property type="entry name" value="PDZ"/>
    <property type="match status" value="1"/>
</dbReference>
<dbReference type="GO" id="GO:0005125">
    <property type="term" value="F:cytokine activity"/>
    <property type="evidence" value="ECO:0007669"/>
    <property type="project" value="InterPro"/>
</dbReference>
<dbReference type="GO" id="GO:0050930">
    <property type="term" value="P:induction of positive chemotaxis"/>
    <property type="evidence" value="ECO:0007669"/>
    <property type="project" value="InterPro"/>
</dbReference>
<evidence type="ECO:0000259" key="2">
    <source>
        <dbReference type="PROSITE" id="PS50106"/>
    </source>
</evidence>
<dbReference type="SUPFAM" id="SSF50156">
    <property type="entry name" value="PDZ domain-like"/>
    <property type="match status" value="1"/>
</dbReference>
<dbReference type="AlphaFoldDB" id="A0AAW2I8R0"/>
<feature type="domain" description="PDZ" evidence="2">
    <location>
        <begin position="494"/>
        <end position="568"/>
    </location>
</feature>
<dbReference type="PANTHER" id="PTHR48484">
    <property type="entry name" value="PRO-INTERLEUKIN-16"/>
    <property type="match status" value="1"/>
</dbReference>
<dbReference type="InterPro" id="IPR036034">
    <property type="entry name" value="PDZ_sf"/>
</dbReference>
<dbReference type="Pfam" id="PF00595">
    <property type="entry name" value="PDZ"/>
    <property type="match status" value="1"/>
</dbReference>
<organism evidence="3">
    <name type="scientific">Menopon gallinae</name>
    <name type="common">poultry shaft louse</name>
    <dbReference type="NCBI Taxonomy" id="328185"/>
    <lineage>
        <taxon>Eukaryota</taxon>
        <taxon>Metazoa</taxon>
        <taxon>Ecdysozoa</taxon>
        <taxon>Arthropoda</taxon>
        <taxon>Hexapoda</taxon>
        <taxon>Insecta</taxon>
        <taxon>Pterygota</taxon>
        <taxon>Neoptera</taxon>
        <taxon>Paraneoptera</taxon>
        <taxon>Psocodea</taxon>
        <taxon>Troctomorpha</taxon>
        <taxon>Phthiraptera</taxon>
        <taxon>Amblycera</taxon>
        <taxon>Menoponidae</taxon>
        <taxon>Menopon</taxon>
    </lineage>
</organism>
<protein>
    <recommendedName>
        <fullName evidence="2">PDZ domain-containing protein</fullName>
    </recommendedName>
</protein>
<feature type="compositionally biased region" description="Polar residues" evidence="1">
    <location>
        <begin position="223"/>
        <end position="237"/>
    </location>
</feature>
<evidence type="ECO:0000256" key="1">
    <source>
        <dbReference type="SAM" id="MobiDB-lite"/>
    </source>
</evidence>
<feature type="region of interest" description="Disordered" evidence="1">
    <location>
        <begin position="322"/>
        <end position="349"/>
    </location>
</feature>
<dbReference type="InterPro" id="IPR055287">
    <property type="entry name" value="IL-16-like"/>
</dbReference>
<sequence>MCFLDRGGTKKSSQKRNLILKYLTLWNKSLSQRWRRLRRRCTSFTTGSSVSNYIANQRKHRESLLDLEASCESPVIDTRRSSTSVIITPKRVMSPAKENGLCPRHDAISLEEGLISPKPPKGKSGGEKIFPEVQQMLRTKLNRIHAGLRKRRAMSIHEVQTNRGQQPIFYVPSPLTTSTSHHDSIRNIEEREDESDYPDGHLSLPPFAFRDQSPCKTKELQRKSSSACSSGQGTGSPTEELDRGSHRSSASSGHDGQPWNRDHGYHSIESQNANYDRVYCDKWTSPAKDSPKGKEQYDFIHVSERRNSVKFAVNEPVRQIERSVSPTKYSRARQSEHSKTPRPVSEMPKNSFMIGSLVTNQFIGCSAVSAESGPPSLPYGVSSESEPRKDRVASKAASTRTTPVPPARTNPPIPPSRGRTRSQSPLKKEKKHLRKTWTDMNKNSQVVVSPKRIDENAECSQSSYWSGDGADEDEESKFCTLPRNGKGAAFTILTVTFVKGPGQKGLGFSIVGGRDSPKGNMGIYVKTIFPTGQAAESNLLREGDEILAVNHKPFHGMSHQEAITVFKEIKSGEVQLHIGRRMTKKRRDSVHVSS</sequence>
<proteinExistence type="predicted"/>
<feature type="region of interest" description="Disordered" evidence="1">
    <location>
        <begin position="373"/>
        <end position="434"/>
    </location>
</feature>
<dbReference type="EMBL" id="JARGDH010000001">
    <property type="protein sequence ID" value="KAL0278286.1"/>
    <property type="molecule type" value="Genomic_DNA"/>
</dbReference>
<comment type="caution">
    <text evidence="3">The sequence shown here is derived from an EMBL/GenBank/DDBJ whole genome shotgun (WGS) entry which is preliminary data.</text>
</comment>
<dbReference type="CDD" id="cd06759">
    <property type="entry name" value="PDZ3_PDZD2-PDZ1_hPro-IL-16-like"/>
    <property type="match status" value="1"/>
</dbReference>
<dbReference type="PROSITE" id="PS50106">
    <property type="entry name" value="PDZ"/>
    <property type="match status" value="1"/>
</dbReference>
<feature type="compositionally biased region" description="Pro residues" evidence="1">
    <location>
        <begin position="403"/>
        <end position="415"/>
    </location>
</feature>